<dbReference type="Pfam" id="PF00439">
    <property type="entry name" value="Bromodomain"/>
    <property type="match status" value="2"/>
</dbReference>
<proteinExistence type="predicted"/>
<dbReference type="OrthoDB" id="6017at2759"/>
<evidence type="ECO:0000256" key="4">
    <source>
        <dbReference type="ARBA" id="ARBA00023015"/>
    </source>
</evidence>
<dbReference type="AlphaFoldDB" id="A0A4Z0A9F5"/>
<protein>
    <recommendedName>
        <fullName evidence="10">Bromo domain-containing protein</fullName>
    </recommendedName>
</protein>
<dbReference type="EMBL" id="SFCI01000035">
    <property type="protein sequence ID" value="TFY83345.1"/>
    <property type="molecule type" value="Genomic_DNA"/>
</dbReference>
<keyword evidence="4" id="KW-0805">Transcription regulation</keyword>
<dbReference type="GO" id="GO:0016586">
    <property type="term" value="C:RSC-type complex"/>
    <property type="evidence" value="ECO:0007669"/>
    <property type="project" value="InterPro"/>
</dbReference>
<dbReference type="InterPro" id="IPR037382">
    <property type="entry name" value="Rsc/polybromo"/>
</dbReference>
<dbReference type="GO" id="GO:0006368">
    <property type="term" value="P:transcription elongation by RNA polymerase II"/>
    <property type="evidence" value="ECO:0007669"/>
    <property type="project" value="TreeGrafter"/>
</dbReference>
<dbReference type="InterPro" id="IPR018359">
    <property type="entry name" value="Bromodomain_CS"/>
</dbReference>
<keyword evidence="5 8" id="KW-0103">Bromodomain</keyword>
<dbReference type="PANTHER" id="PTHR16062:SF19">
    <property type="entry name" value="PROTEIN POLYBROMO-1"/>
    <property type="match status" value="1"/>
</dbReference>
<dbReference type="GO" id="GO:0003682">
    <property type="term" value="F:chromatin binding"/>
    <property type="evidence" value="ECO:0007669"/>
    <property type="project" value="TreeGrafter"/>
</dbReference>
<evidence type="ECO:0000256" key="5">
    <source>
        <dbReference type="ARBA" id="ARBA00023117"/>
    </source>
</evidence>
<evidence type="ECO:0000256" key="8">
    <source>
        <dbReference type="PROSITE-ProRule" id="PRU00035"/>
    </source>
</evidence>
<dbReference type="SUPFAM" id="SSF47370">
    <property type="entry name" value="Bromodomain"/>
    <property type="match status" value="2"/>
</dbReference>
<evidence type="ECO:0000313" key="12">
    <source>
        <dbReference type="Proteomes" id="UP000298061"/>
    </source>
</evidence>
<comment type="subcellular location">
    <subcellularLocation>
        <location evidence="1">Nucleus</location>
    </subcellularLocation>
</comment>
<keyword evidence="12" id="KW-1185">Reference proteome</keyword>
<dbReference type="PROSITE" id="PS50014">
    <property type="entry name" value="BROMODOMAIN_2"/>
    <property type="match status" value="2"/>
</dbReference>
<dbReference type="STRING" id="135208.A0A4Z0A9F5"/>
<evidence type="ECO:0000256" key="7">
    <source>
        <dbReference type="ARBA" id="ARBA00023242"/>
    </source>
</evidence>
<keyword evidence="2" id="KW-0677">Repeat</keyword>
<dbReference type="PRINTS" id="PR00503">
    <property type="entry name" value="BROMODOMAIN"/>
</dbReference>
<feature type="compositionally biased region" description="Polar residues" evidence="9">
    <location>
        <begin position="410"/>
        <end position="426"/>
    </location>
</feature>
<feature type="compositionally biased region" description="Basic residues" evidence="9">
    <location>
        <begin position="552"/>
        <end position="568"/>
    </location>
</feature>
<sequence length="636" mass="69362">MSKRELEKLSSTVDVDAPRAKRRKEAPAATPQDDKQDVKMGESVPPRDAQQSQESEVDPEKLELVKEQGLKLWQVLKDAVDKDGRHLAHDFHRLPSKRLYPDYYELIKRPISLEDIKSQLESGAYTSLDAAKVDFELVFRNAKRYNARDSQIWNDAKALHKLVTSEYKRMTGIGKNGDTQQDDGGGTGDEGAPKKKKAPSMNRLLTSKLDKLVGKTDDNGDTLAGPFMELPSRKQWPLYYKTIQKPMCFETIFKHLKRKEYPNPAAFAADVELVFSNAFQFNEDHTPIWESAQTLKNYFHKLMSDLPEPYAIPQYSSVKDTSAPSNGKIRIKVTMPGQNHTPAPTAKSGKGTGSATPLMLKVPAGNAAHGHLPGKAIATSTKPTPSATPASFPASSPLATAPPITAPTPQHAQSAAQSFSYPNPSYTPGYAHAGYQQGTPAQNGTPAAGTSAAAVAPPPPVTPSSMSYSPAPLPARAQHPLKSVSLTIMPGGRRLLLDHRDAVKSWALRLGPGENGVRITDVNYLGGSEEEESSDSDEEEEEEEAEEEGSQKKGKGKQMRSTSRRKAGAVRIKDGVKLPPKHAPPEIQVKLDASVLKQNSEDEDEWDVDLAPGMHVFELGEKGGPVWKVYVDGKGS</sequence>
<evidence type="ECO:0000259" key="10">
    <source>
        <dbReference type="PROSITE" id="PS50014"/>
    </source>
</evidence>
<keyword evidence="3" id="KW-0156">Chromatin regulator</keyword>
<dbReference type="InterPro" id="IPR036427">
    <property type="entry name" value="Bromodomain-like_sf"/>
</dbReference>
<evidence type="ECO:0000256" key="3">
    <source>
        <dbReference type="ARBA" id="ARBA00022853"/>
    </source>
</evidence>
<dbReference type="GO" id="GO:0006338">
    <property type="term" value="P:chromatin remodeling"/>
    <property type="evidence" value="ECO:0007669"/>
    <property type="project" value="InterPro"/>
</dbReference>
<dbReference type="CDD" id="cd04369">
    <property type="entry name" value="Bromodomain"/>
    <property type="match status" value="1"/>
</dbReference>
<evidence type="ECO:0000256" key="2">
    <source>
        <dbReference type="ARBA" id="ARBA00022737"/>
    </source>
</evidence>
<feature type="compositionally biased region" description="Low complexity" evidence="9">
    <location>
        <begin position="444"/>
        <end position="455"/>
    </location>
</feature>
<name>A0A4Z0A9F5_9AGAM</name>
<reference evidence="11 12" key="1">
    <citation type="submission" date="2019-02" db="EMBL/GenBank/DDBJ databases">
        <title>Genome sequencing of the rare red list fungi Hericium alpestre (H. flagellum).</title>
        <authorList>
            <person name="Buettner E."/>
            <person name="Kellner H."/>
        </authorList>
    </citation>
    <scope>NUCLEOTIDE SEQUENCE [LARGE SCALE GENOMIC DNA]</scope>
    <source>
        <strain evidence="11 12">DSM 108284</strain>
    </source>
</reference>
<dbReference type="PROSITE" id="PS00633">
    <property type="entry name" value="BROMODOMAIN_1"/>
    <property type="match status" value="1"/>
</dbReference>
<dbReference type="SMART" id="SM00297">
    <property type="entry name" value="BROMO"/>
    <property type="match status" value="2"/>
</dbReference>
<feature type="region of interest" description="Disordered" evidence="9">
    <location>
        <begin position="172"/>
        <end position="200"/>
    </location>
</feature>
<feature type="region of interest" description="Disordered" evidence="9">
    <location>
        <begin position="333"/>
        <end position="474"/>
    </location>
</feature>
<feature type="region of interest" description="Disordered" evidence="9">
    <location>
        <begin position="1"/>
        <end position="61"/>
    </location>
</feature>
<keyword evidence="6" id="KW-0804">Transcription</keyword>
<feature type="compositionally biased region" description="Acidic residues" evidence="9">
    <location>
        <begin position="528"/>
        <end position="548"/>
    </location>
</feature>
<feature type="domain" description="Bromo" evidence="10">
    <location>
        <begin position="83"/>
        <end position="153"/>
    </location>
</feature>
<organism evidence="11 12">
    <name type="scientific">Hericium alpestre</name>
    <dbReference type="NCBI Taxonomy" id="135208"/>
    <lineage>
        <taxon>Eukaryota</taxon>
        <taxon>Fungi</taxon>
        <taxon>Dikarya</taxon>
        <taxon>Basidiomycota</taxon>
        <taxon>Agaricomycotina</taxon>
        <taxon>Agaricomycetes</taxon>
        <taxon>Russulales</taxon>
        <taxon>Hericiaceae</taxon>
        <taxon>Hericium</taxon>
    </lineage>
</organism>
<feature type="compositionally biased region" description="Low complexity" evidence="9">
    <location>
        <begin position="378"/>
        <end position="409"/>
    </location>
</feature>
<evidence type="ECO:0000256" key="9">
    <source>
        <dbReference type="SAM" id="MobiDB-lite"/>
    </source>
</evidence>
<feature type="domain" description="Bromo" evidence="10">
    <location>
        <begin position="219"/>
        <end position="289"/>
    </location>
</feature>
<keyword evidence="7" id="KW-0539">Nucleus</keyword>
<evidence type="ECO:0000313" key="11">
    <source>
        <dbReference type="EMBL" id="TFY83345.1"/>
    </source>
</evidence>
<feature type="region of interest" description="Disordered" evidence="9">
    <location>
        <begin position="517"/>
        <end position="585"/>
    </location>
</feature>
<dbReference type="InterPro" id="IPR001487">
    <property type="entry name" value="Bromodomain"/>
</dbReference>
<evidence type="ECO:0000256" key="6">
    <source>
        <dbReference type="ARBA" id="ARBA00023163"/>
    </source>
</evidence>
<accession>A0A4Z0A9F5</accession>
<gene>
    <name evidence="11" type="ORF">EWM64_g664</name>
</gene>
<comment type="caution">
    <text evidence="11">The sequence shown here is derived from an EMBL/GenBank/DDBJ whole genome shotgun (WGS) entry which is preliminary data.</text>
</comment>
<evidence type="ECO:0000256" key="1">
    <source>
        <dbReference type="ARBA" id="ARBA00004123"/>
    </source>
</evidence>
<dbReference type="PANTHER" id="PTHR16062">
    <property type="entry name" value="SWI/SNF-RELATED"/>
    <property type="match status" value="1"/>
</dbReference>
<dbReference type="Proteomes" id="UP000298061">
    <property type="component" value="Unassembled WGS sequence"/>
</dbReference>
<dbReference type="Gene3D" id="1.20.920.10">
    <property type="entry name" value="Bromodomain-like"/>
    <property type="match status" value="2"/>
</dbReference>